<accession>A0A9W9G697</accession>
<comment type="caution">
    <text evidence="1">The sequence shown here is derived from an EMBL/GenBank/DDBJ whole genome shotgun (WGS) entry which is preliminary data.</text>
</comment>
<dbReference type="AlphaFoldDB" id="A0A9W9G697"/>
<reference evidence="1" key="2">
    <citation type="journal article" date="2023" name="IMA Fungus">
        <title>Comparative genomic study of the Penicillium genus elucidates a diverse pangenome and 15 lateral gene transfer events.</title>
        <authorList>
            <person name="Petersen C."/>
            <person name="Sorensen T."/>
            <person name="Nielsen M.R."/>
            <person name="Sondergaard T.E."/>
            <person name="Sorensen J.L."/>
            <person name="Fitzpatrick D.A."/>
            <person name="Frisvad J.C."/>
            <person name="Nielsen K.L."/>
        </authorList>
    </citation>
    <scope>NUCLEOTIDE SEQUENCE</scope>
    <source>
        <strain evidence="1">IBT 30069</strain>
    </source>
</reference>
<evidence type="ECO:0000313" key="2">
    <source>
        <dbReference type="Proteomes" id="UP001149165"/>
    </source>
</evidence>
<proteinExistence type="predicted"/>
<dbReference type="EMBL" id="JAPQKH010000002">
    <property type="protein sequence ID" value="KAJ5112959.1"/>
    <property type="molecule type" value="Genomic_DNA"/>
</dbReference>
<sequence length="68" mass="7694">MCRSVEKLERGKVLVFFDLKCLTGKYPLTANKDPLDNNIISTSDSLNLTRINKEKLSKNKGDPNPKKD</sequence>
<evidence type="ECO:0000313" key="1">
    <source>
        <dbReference type="EMBL" id="KAJ5112959.1"/>
    </source>
</evidence>
<organism evidence="1 2">
    <name type="scientific">Penicillium angulare</name>
    <dbReference type="NCBI Taxonomy" id="116970"/>
    <lineage>
        <taxon>Eukaryota</taxon>
        <taxon>Fungi</taxon>
        <taxon>Dikarya</taxon>
        <taxon>Ascomycota</taxon>
        <taxon>Pezizomycotina</taxon>
        <taxon>Eurotiomycetes</taxon>
        <taxon>Eurotiomycetidae</taxon>
        <taxon>Eurotiales</taxon>
        <taxon>Aspergillaceae</taxon>
        <taxon>Penicillium</taxon>
    </lineage>
</organism>
<gene>
    <name evidence="1" type="ORF">N7456_001493</name>
</gene>
<keyword evidence="2" id="KW-1185">Reference proteome</keyword>
<protein>
    <submittedName>
        <fullName evidence="1">Uncharacterized protein</fullName>
    </submittedName>
</protein>
<dbReference type="Proteomes" id="UP001149165">
    <property type="component" value="Unassembled WGS sequence"/>
</dbReference>
<name>A0A9W9G697_9EURO</name>
<reference evidence="1" key="1">
    <citation type="submission" date="2022-11" db="EMBL/GenBank/DDBJ databases">
        <authorList>
            <person name="Petersen C."/>
        </authorList>
    </citation>
    <scope>NUCLEOTIDE SEQUENCE</scope>
    <source>
        <strain evidence="1">IBT 30069</strain>
    </source>
</reference>